<dbReference type="GO" id="GO:0003677">
    <property type="term" value="F:DNA binding"/>
    <property type="evidence" value="ECO:0007669"/>
    <property type="project" value="TreeGrafter"/>
</dbReference>
<feature type="compositionally biased region" description="Gly residues" evidence="1">
    <location>
        <begin position="922"/>
        <end position="934"/>
    </location>
</feature>
<feature type="compositionally biased region" description="Low complexity" evidence="1">
    <location>
        <begin position="351"/>
        <end position="373"/>
    </location>
</feature>
<feature type="compositionally biased region" description="Polar residues" evidence="1">
    <location>
        <begin position="901"/>
        <end position="910"/>
    </location>
</feature>
<organism evidence="2 3">
    <name type="scientific">Tilletia indica</name>
    <dbReference type="NCBI Taxonomy" id="43049"/>
    <lineage>
        <taxon>Eukaryota</taxon>
        <taxon>Fungi</taxon>
        <taxon>Dikarya</taxon>
        <taxon>Basidiomycota</taxon>
        <taxon>Ustilaginomycotina</taxon>
        <taxon>Exobasidiomycetes</taxon>
        <taxon>Tilletiales</taxon>
        <taxon>Tilletiaceae</taxon>
        <taxon>Tilletia</taxon>
    </lineage>
</organism>
<protein>
    <recommendedName>
        <fullName evidence="4">cAMP-independent regulatory protein pac2</fullName>
    </recommendedName>
</protein>
<feature type="compositionally biased region" description="Low complexity" evidence="1">
    <location>
        <begin position="879"/>
        <end position="891"/>
    </location>
</feature>
<reference evidence="2" key="2">
    <citation type="journal article" date="2019" name="IMA Fungus">
        <title>Genome sequencing and comparison of five Tilletia species to identify candidate genes for the detection of regulated species infecting wheat.</title>
        <authorList>
            <person name="Nguyen H.D.T."/>
            <person name="Sultana T."/>
            <person name="Kesanakurti P."/>
            <person name="Hambleton S."/>
        </authorList>
    </citation>
    <scope>NUCLEOTIDE SEQUENCE</scope>
    <source>
        <strain evidence="2">DAOMC 236416</strain>
    </source>
</reference>
<reference evidence="2" key="1">
    <citation type="submission" date="2016-04" db="EMBL/GenBank/DDBJ databases">
        <authorList>
            <person name="Nguyen H.D."/>
            <person name="Samba Siva P."/>
            <person name="Cullis J."/>
            <person name="Levesque C.A."/>
            <person name="Hambleton S."/>
        </authorList>
    </citation>
    <scope>NUCLEOTIDE SEQUENCE</scope>
    <source>
        <strain evidence="2">DAOMC 236416</strain>
    </source>
</reference>
<feature type="compositionally biased region" description="Basic residues" evidence="1">
    <location>
        <begin position="324"/>
        <end position="334"/>
    </location>
</feature>
<feature type="compositionally biased region" description="Polar residues" evidence="1">
    <location>
        <begin position="719"/>
        <end position="729"/>
    </location>
</feature>
<dbReference type="Proteomes" id="UP000077521">
    <property type="component" value="Unassembled WGS sequence"/>
</dbReference>
<feature type="compositionally biased region" description="Low complexity" evidence="1">
    <location>
        <begin position="1163"/>
        <end position="1172"/>
    </location>
</feature>
<dbReference type="PANTHER" id="PTHR28027">
    <property type="entry name" value="TRANSCRIPTIONAL REGULATOR MIT1"/>
    <property type="match status" value="1"/>
</dbReference>
<feature type="compositionally biased region" description="Low complexity" evidence="1">
    <location>
        <begin position="17"/>
        <end position="42"/>
    </location>
</feature>
<gene>
    <name evidence="2" type="ORF">A4X13_0g6878</name>
</gene>
<feature type="compositionally biased region" description="Basic and acidic residues" evidence="1">
    <location>
        <begin position="1120"/>
        <end position="1130"/>
    </location>
</feature>
<feature type="compositionally biased region" description="Polar residues" evidence="1">
    <location>
        <begin position="63"/>
        <end position="85"/>
    </location>
</feature>
<dbReference type="EMBL" id="LWDF02000727">
    <property type="protein sequence ID" value="KAE8243950.1"/>
    <property type="molecule type" value="Genomic_DNA"/>
</dbReference>
<feature type="compositionally biased region" description="Low complexity" evidence="1">
    <location>
        <begin position="1252"/>
        <end position="1270"/>
    </location>
</feature>
<feature type="compositionally biased region" description="Polar residues" evidence="1">
    <location>
        <begin position="1229"/>
        <end position="1249"/>
    </location>
</feature>
<evidence type="ECO:0000313" key="2">
    <source>
        <dbReference type="EMBL" id="KAE8243950.1"/>
    </source>
</evidence>
<evidence type="ECO:0008006" key="4">
    <source>
        <dbReference type="Google" id="ProtNLM"/>
    </source>
</evidence>
<feature type="compositionally biased region" description="Polar residues" evidence="1">
    <location>
        <begin position="1"/>
        <end position="16"/>
    </location>
</feature>
<dbReference type="Pfam" id="PF09729">
    <property type="entry name" value="Gti1_Pac2"/>
    <property type="match status" value="1"/>
</dbReference>
<evidence type="ECO:0000313" key="3">
    <source>
        <dbReference type="Proteomes" id="UP000077521"/>
    </source>
</evidence>
<feature type="compositionally biased region" description="Gly residues" evidence="1">
    <location>
        <begin position="677"/>
        <end position="687"/>
    </location>
</feature>
<accession>A0A177TNS7</accession>
<feature type="compositionally biased region" description="Low complexity" evidence="1">
    <location>
        <begin position="1277"/>
        <end position="1295"/>
    </location>
</feature>
<feature type="compositionally biased region" description="Basic and acidic residues" evidence="1">
    <location>
        <begin position="1319"/>
        <end position="1333"/>
    </location>
</feature>
<feature type="compositionally biased region" description="Low complexity" evidence="1">
    <location>
        <begin position="778"/>
        <end position="810"/>
    </location>
</feature>
<feature type="compositionally biased region" description="Polar residues" evidence="1">
    <location>
        <begin position="93"/>
        <end position="112"/>
    </location>
</feature>
<feature type="region of interest" description="Disordered" evidence="1">
    <location>
        <begin position="605"/>
        <end position="1149"/>
    </location>
</feature>
<feature type="region of interest" description="Disordered" evidence="1">
    <location>
        <begin position="1163"/>
        <end position="1369"/>
    </location>
</feature>
<feature type="region of interest" description="Disordered" evidence="1">
    <location>
        <begin position="324"/>
        <end position="380"/>
    </location>
</feature>
<feature type="compositionally biased region" description="Low complexity" evidence="1">
    <location>
        <begin position="935"/>
        <end position="959"/>
    </location>
</feature>
<sequence length="1369" mass="141627">MSGSFYYNQSYSTSTPNTYRNNNNTNNNNNNNNNNINRNYHNQPAFLDPDSSAQQQQQQQQQNFSRRPQASPAPSISSTTGSTVAPGQHAHSRQTSLHQSPYIQTLNSLPGQSSSSSNNNTAEHSPQMSSGYPNQMLNPATSAAHGPTSTMPFYPIDPHGPNNTSNRYGGGGSGHHAHRHSAGSGLSTVSPHMGGMGMYDSMYAAAAAAGNNGPPQSTNNNALPPAVNNLNSLLNAADVGAGSEQASNGLLPPPSAPGPGGLRHSGMVGLDGMSAANYMQGGMAMGTGAGGGPSVVPLSSGLPGMGMNGGPLHHPGSAMGLNHQLHHQHHHQQQHPHQQAMTQLPPPMPNPASSAATAAAPSSNSKASSRMPAPYRPSDEASAQVVAAAAASGVETADPQALQHPTYIGHIKTAIDAILLLTACDHTLATLGKTPPANPESELAEDGLPRPRRVTRRLLDGERASLIHSGSIFVWDEKEAGMRRWTDGRCWSASRVSGCFLTYRELEGKKKTPAQAALIAAQTGKPNTGGTSNTYKIDGLIKQSFSITTLSGRKMHIISYFTKRDVRESRLRKIHEDPHFRRALSASAAVFGTGAATAAALPPLPASKKAKTTNGKGKGASNTAGGSSADFDGGVIQWADTIDENEYQDPTSRSGTDDGTEGQDAMDQNRSGDDEGGPAGGGSGGGSAQKKDSSSGGGGAGQKRKRTAGDGGSAGDQHGNYNGHGTSNRAAGGYEPQQQQQQQPYPYGVPNGSALSPPAPFDPYAKRHPNQNVGYGAQQQQQQHPNGSAYGATSRSGSGSSLSGSVYGLSAPEGTSYNNEAYPSSNGNGNENNWRSTYNPSSGAVGQMMQGFPRNFGEQQQQMTTTTTGTQSVGSMLRAGAAAKKQAAAGAGANGYGAGNRTTLPSLNTLNGMGGSSASANGSGGPRGLAGGGSTSSSSGSGNGASSTLSSHPPGGSHYPHPHGGKFPDPQMSSSLSRSGDHRPPLKRRLADGRASCNSPPAPRGEYHNHNHPTNSRSLPPLHRPSLGRRKRSSSSGELAAPGRLPTLKSLRGRRGYSPEGGARSVSDGDAAAHHQGRSGGEDDDDLRLAPLSSGWSGPTHRSSSGPAAARGGYLQRTESSVRDDNDNTKKSVSQGGGGVAISRSQSRAEQISAVGALLSLKSASASQSRTSEGGEWDSDGAGSSFREREVAGSPVRRHLRDEEEEEEDGGGFLRRRSEGPRGMDSLLSADNKSPSSNVLSTPQTSTLPVRSFSTLSSNSNQSSSSSSSRSQERSDSSVPRSATSSSGSGYTADSTPMPATPADGVPLSGNPALQQHQHRLDVDPQQKSKKEASMMMMGGEAKVKTAAAGSMVGDSNEDDGAARRYPVY</sequence>
<feature type="compositionally biased region" description="Basic and acidic residues" evidence="1">
    <location>
        <begin position="979"/>
        <end position="992"/>
    </location>
</feature>
<feature type="region of interest" description="Disordered" evidence="1">
    <location>
        <begin position="1"/>
        <end position="189"/>
    </location>
</feature>
<feature type="compositionally biased region" description="Low complexity" evidence="1">
    <location>
        <begin position="612"/>
        <end position="623"/>
    </location>
</feature>
<feature type="compositionally biased region" description="Polar residues" evidence="1">
    <location>
        <begin position="813"/>
        <end position="844"/>
    </location>
</feature>
<feature type="compositionally biased region" description="Low complexity" evidence="1">
    <location>
        <begin position="859"/>
        <end position="871"/>
    </location>
</feature>
<feature type="compositionally biased region" description="Low complexity" evidence="1">
    <location>
        <begin position="732"/>
        <end position="748"/>
    </location>
</feature>
<dbReference type="PANTHER" id="PTHR28027:SF1">
    <property type="entry name" value="CAMP INDEPENDENT REGULATORY PROTEIN (AFU_ORTHOLOGUE AFUA_3G09640)"/>
    <property type="match status" value="1"/>
</dbReference>
<proteinExistence type="predicted"/>
<keyword evidence="3" id="KW-1185">Reference proteome</keyword>
<feature type="compositionally biased region" description="Polar residues" evidence="1">
    <location>
        <begin position="1094"/>
        <end position="1106"/>
    </location>
</feature>
<evidence type="ECO:0000256" key="1">
    <source>
        <dbReference type="SAM" id="MobiDB-lite"/>
    </source>
</evidence>
<feature type="compositionally biased region" description="Polar residues" evidence="1">
    <location>
        <begin position="121"/>
        <end position="151"/>
    </location>
</feature>
<dbReference type="InterPro" id="IPR018608">
    <property type="entry name" value="Gti1/Pac2"/>
</dbReference>
<name>A0A177TNS7_9BASI</name>
<comment type="caution">
    <text evidence="2">The sequence shown here is derived from an EMBL/GenBank/DDBJ whole genome shotgun (WGS) entry which is preliminary data.</text>
</comment>